<sequence length="160" mass="17640">MLIRPFAASDLARLIDLTIETFGPFYEEHFRPLVGEVVFANQHGDWRGDYRTQVAELHDPDQHKHVAVAVDGDVIAAYVAWSADPARKNGAVSHLAVSAEYRRHQLGTALCEHAFAEMRALGAEVVEIGTGGDPFHAPARALYEKLGCTLLPIAVYYKTL</sequence>
<accession>A0A7W0HQK4</accession>
<dbReference type="EMBL" id="JACDUR010000003">
    <property type="protein sequence ID" value="MBA2892043.1"/>
    <property type="molecule type" value="Genomic_DNA"/>
</dbReference>
<dbReference type="Gene3D" id="3.40.630.30">
    <property type="match status" value="1"/>
</dbReference>
<dbReference type="PROSITE" id="PS51186">
    <property type="entry name" value="GNAT"/>
    <property type="match status" value="1"/>
</dbReference>
<reference evidence="2 3" key="1">
    <citation type="submission" date="2020-07" db="EMBL/GenBank/DDBJ databases">
        <title>Genomic Encyclopedia of Type Strains, Phase IV (KMG-IV): sequencing the most valuable type-strain genomes for metagenomic binning, comparative biology and taxonomic classification.</title>
        <authorList>
            <person name="Goeker M."/>
        </authorList>
    </citation>
    <scope>NUCLEOTIDE SEQUENCE [LARGE SCALE GENOMIC DNA]</scope>
    <source>
        <strain evidence="2 3">DSM 45533</strain>
    </source>
</reference>
<dbReference type="CDD" id="cd04301">
    <property type="entry name" value="NAT_SF"/>
    <property type="match status" value="1"/>
</dbReference>
<keyword evidence="2" id="KW-0687">Ribonucleoprotein</keyword>
<dbReference type="AlphaFoldDB" id="A0A7W0HQK4"/>
<dbReference type="GO" id="GO:0016747">
    <property type="term" value="F:acyltransferase activity, transferring groups other than amino-acyl groups"/>
    <property type="evidence" value="ECO:0007669"/>
    <property type="project" value="InterPro"/>
</dbReference>
<proteinExistence type="predicted"/>
<evidence type="ECO:0000313" key="3">
    <source>
        <dbReference type="Proteomes" id="UP000530928"/>
    </source>
</evidence>
<feature type="domain" description="N-acetyltransferase" evidence="1">
    <location>
        <begin position="1"/>
        <end position="160"/>
    </location>
</feature>
<name>A0A7W0HQK4_9ACTN</name>
<dbReference type="SUPFAM" id="SSF55729">
    <property type="entry name" value="Acyl-CoA N-acyltransferases (Nat)"/>
    <property type="match status" value="1"/>
</dbReference>
<dbReference type="Proteomes" id="UP000530928">
    <property type="component" value="Unassembled WGS sequence"/>
</dbReference>
<dbReference type="GO" id="GO:0005840">
    <property type="term" value="C:ribosome"/>
    <property type="evidence" value="ECO:0007669"/>
    <property type="project" value="UniProtKB-KW"/>
</dbReference>
<gene>
    <name evidence="2" type="ORF">HNR30_003384</name>
</gene>
<organism evidence="2 3">
    <name type="scientific">Nonomuraea soli</name>
    <dbReference type="NCBI Taxonomy" id="1032476"/>
    <lineage>
        <taxon>Bacteria</taxon>
        <taxon>Bacillati</taxon>
        <taxon>Actinomycetota</taxon>
        <taxon>Actinomycetes</taxon>
        <taxon>Streptosporangiales</taxon>
        <taxon>Streptosporangiaceae</taxon>
        <taxon>Nonomuraea</taxon>
    </lineage>
</organism>
<keyword evidence="2" id="KW-0689">Ribosomal protein</keyword>
<keyword evidence="3" id="KW-1185">Reference proteome</keyword>
<dbReference type="Pfam" id="PF00583">
    <property type="entry name" value="Acetyltransf_1"/>
    <property type="match status" value="1"/>
</dbReference>
<protein>
    <submittedName>
        <fullName evidence="2">Ribosomal protein S18 acetylase RimI-like enzyme</fullName>
    </submittedName>
</protein>
<dbReference type="RefSeq" id="WP_181610778.1">
    <property type="nucleotide sequence ID" value="NZ_BAABAM010000002.1"/>
</dbReference>
<evidence type="ECO:0000313" key="2">
    <source>
        <dbReference type="EMBL" id="MBA2892043.1"/>
    </source>
</evidence>
<comment type="caution">
    <text evidence="2">The sequence shown here is derived from an EMBL/GenBank/DDBJ whole genome shotgun (WGS) entry which is preliminary data.</text>
</comment>
<evidence type="ECO:0000259" key="1">
    <source>
        <dbReference type="PROSITE" id="PS51186"/>
    </source>
</evidence>
<dbReference type="InterPro" id="IPR000182">
    <property type="entry name" value="GNAT_dom"/>
</dbReference>
<dbReference type="InterPro" id="IPR016181">
    <property type="entry name" value="Acyl_CoA_acyltransferase"/>
</dbReference>